<sequence>MTTFDIRNRIHLELVELSGHVIAQRSWSATLRADCLYRTVRLAKPDHRCRLLHGTQEIKPSTPLVALDLSLGTCIQVVWIASYTDSYKAGNTAFAAIKANGSGSVVTWGDSRSGADSSAVAALLTEGVVQVVATDGAFDTDVVHICPTSIHAFCAFKANGSVVTWGSPHFGGDSSKVAQHLTEGVVQVCGTNTACAALMIDGSVVTWGDDAAGGDSSGVASLLTEGVIELFSNYKDFVALKADGSVVTWGDDAEGGDSSEVAALLTEGVVHICGIEQAFAAIKARLKRKAAKLHRMADKMFVLKVSMQKLRGQIRAGVLALPTSSSGSGSDSDSDSEDTPTAFYAYTDTFLFKSTSVLLLAELDMIIELLSSEHFSELFAVQSSNGMWTGFVQFVRPRNIRRLNVVPFRNPFEWTEWNYSADEAFGQFCSIGYVHEWGVFE</sequence>
<proteinExistence type="predicted"/>
<evidence type="ECO:0000313" key="1">
    <source>
        <dbReference type="EMBL" id="CAE8628029.1"/>
    </source>
</evidence>
<reference evidence="1" key="1">
    <citation type="submission" date="2021-02" db="EMBL/GenBank/DDBJ databases">
        <authorList>
            <person name="Dougan E. K."/>
            <person name="Rhodes N."/>
            <person name="Thang M."/>
            <person name="Chan C."/>
        </authorList>
    </citation>
    <scope>NUCLEOTIDE SEQUENCE</scope>
</reference>
<dbReference type="AlphaFoldDB" id="A0A813GTZ5"/>
<dbReference type="Proteomes" id="UP000654075">
    <property type="component" value="Unassembled WGS sequence"/>
</dbReference>
<dbReference type="EMBL" id="CAJNNV010029324">
    <property type="protein sequence ID" value="CAE8628029.1"/>
    <property type="molecule type" value="Genomic_DNA"/>
</dbReference>
<protein>
    <submittedName>
        <fullName evidence="1">Uncharacterized protein</fullName>
    </submittedName>
</protein>
<dbReference type="InterPro" id="IPR009091">
    <property type="entry name" value="RCC1/BLIP-II"/>
</dbReference>
<dbReference type="SUPFAM" id="SSF50985">
    <property type="entry name" value="RCC1/BLIP-II"/>
    <property type="match status" value="1"/>
</dbReference>
<gene>
    <name evidence="1" type="ORF">PGLA1383_LOCUS44726</name>
</gene>
<accession>A0A813GTZ5</accession>
<evidence type="ECO:0000313" key="2">
    <source>
        <dbReference type="Proteomes" id="UP000654075"/>
    </source>
</evidence>
<organism evidence="1 2">
    <name type="scientific">Polarella glacialis</name>
    <name type="common">Dinoflagellate</name>
    <dbReference type="NCBI Taxonomy" id="89957"/>
    <lineage>
        <taxon>Eukaryota</taxon>
        <taxon>Sar</taxon>
        <taxon>Alveolata</taxon>
        <taxon>Dinophyceae</taxon>
        <taxon>Suessiales</taxon>
        <taxon>Suessiaceae</taxon>
        <taxon>Polarella</taxon>
    </lineage>
</organism>
<dbReference type="Gene3D" id="2.130.10.30">
    <property type="entry name" value="Regulator of chromosome condensation 1/beta-lactamase-inhibitor protein II"/>
    <property type="match status" value="1"/>
</dbReference>
<keyword evidence="2" id="KW-1185">Reference proteome</keyword>
<comment type="caution">
    <text evidence="1">The sequence shown here is derived from an EMBL/GenBank/DDBJ whole genome shotgun (WGS) entry which is preliminary data.</text>
</comment>
<name>A0A813GTZ5_POLGL</name>